<keyword evidence="1" id="KW-0812">Transmembrane</keyword>
<feature type="transmembrane region" description="Helical" evidence="1">
    <location>
        <begin position="7"/>
        <end position="29"/>
    </location>
</feature>
<keyword evidence="1" id="KW-1133">Transmembrane helix</keyword>
<dbReference type="EMBL" id="QTKU01000002">
    <property type="protein sequence ID" value="MBS8260224.1"/>
    <property type="molecule type" value="Genomic_DNA"/>
</dbReference>
<evidence type="ECO:0000259" key="2">
    <source>
        <dbReference type="Pfam" id="PF02470"/>
    </source>
</evidence>
<dbReference type="PANTHER" id="PTHR36698:SF2">
    <property type="entry name" value="MCE_MLAD DOMAIN-CONTAINING PROTEIN"/>
    <property type="match status" value="1"/>
</dbReference>
<dbReference type="RefSeq" id="WP_213215817.1">
    <property type="nucleotide sequence ID" value="NZ_QTKU01000002.1"/>
</dbReference>
<evidence type="ECO:0000256" key="1">
    <source>
        <dbReference type="SAM" id="Phobius"/>
    </source>
</evidence>
<proteinExistence type="predicted"/>
<dbReference type="PANTHER" id="PTHR36698">
    <property type="entry name" value="BLL5892 PROTEIN"/>
    <property type="match status" value="1"/>
</dbReference>
<dbReference type="Proteomes" id="UP000705379">
    <property type="component" value="Unassembled WGS sequence"/>
</dbReference>
<reference evidence="3" key="1">
    <citation type="submission" date="2018-08" db="EMBL/GenBank/DDBJ databases">
        <authorList>
            <person name="Jin W."/>
            <person name="Wang H."/>
            <person name="Yang Y."/>
            <person name="Li M."/>
            <person name="Liu J."/>
        </authorList>
    </citation>
    <scope>NUCLEOTIDE SEQUENCE</scope>
    <source>
        <strain evidence="3">AESS21</strain>
    </source>
</reference>
<keyword evidence="1" id="KW-0472">Membrane</keyword>
<accession>A0A944CCV7</accession>
<gene>
    <name evidence="3" type="ORF">DYI23_08350</name>
</gene>
<name>A0A944CCV7_9HYPH</name>
<dbReference type="AlphaFoldDB" id="A0A944CCV7"/>
<sequence length="664" mass="69698">METRANYIIIGAFMMATLVSAFGFVYWLAATAESRENVFLKIVFPAPVTGLPVGGQVLFNGIKVGDVSSLDFDPDNPKVVIATVRVKPTTPLRDDTVATLNFTGLTGVAYVDLNGGSLDAPLLLHPGSDEVPTIKAERSLFDDIVGGARDVLTKAESTMSTIDELLQENGPAIGKTVQNIETFSGALASNSDGISNFMASMASVSDAVSKLSTRMEGLVVEGERILAAVPSDKVTAIVTDLEKFSASLGQAGDGIDSIMNDAQSAMSEVQTFTAGLNSGLSDVQKLVQAIDPADVDKVAKGAAALGEMLEKRTPQLDAVIVASTTTMENLAQVSDTIREHDADIGSVLTSSRDVMGKVDTLMARGVEIAAAVDPATVASVVASVDTLTRDLNTSLAKVDAIVAKVDPDKVGSAVDNASSIVANIKAQENQINEIIAATKSTIQNFEQVSATVRDEDDRIIALVDDVRVAAEQFTQTLKGADGILRAVDPQKVSSIVGSVETVTGGLSGQKESIDQMIVSARTAAQNVEKMTADLQKRTPDVDQIISDAKEMTATLNATSVRVQSIVDQVGTMVEGDGEGLIVEATKAATSIRKVASAFESRADSIAGGLSKFANQGSSDFAAAMSQINRTLVSIQRAVENFDRSPNRIIFGGDEVPTYTGGRRR</sequence>
<organism evidence="3 4">
    <name type="scientific">Roseibium polysiphoniae</name>
    <dbReference type="NCBI Taxonomy" id="2571221"/>
    <lineage>
        <taxon>Bacteria</taxon>
        <taxon>Pseudomonadati</taxon>
        <taxon>Pseudomonadota</taxon>
        <taxon>Alphaproteobacteria</taxon>
        <taxon>Hyphomicrobiales</taxon>
        <taxon>Stappiaceae</taxon>
        <taxon>Roseibium</taxon>
    </lineage>
</organism>
<comment type="caution">
    <text evidence="3">The sequence shown here is derived from an EMBL/GenBank/DDBJ whole genome shotgun (WGS) entry which is preliminary data.</text>
</comment>
<evidence type="ECO:0000313" key="4">
    <source>
        <dbReference type="Proteomes" id="UP000705379"/>
    </source>
</evidence>
<dbReference type="InterPro" id="IPR003399">
    <property type="entry name" value="Mce/MlaD"/>
</dbReference>
<protein>
    <submittedName>
        <fullName evidence="3">MCE family protein</fullName>
    </submittedName>
</protein>
<evidence type="ECO:0000313" key="3">
    <source>
        <dbReference type="EMBL" id="MBS8260224.1"/>
    </source>
</evidence>
<dbReference type="Pfam" id="PF02470">
    <property type="entry name" value="MlaD"/>
    <property type="match status" value="1"/>
</dbReference>
<feature type="domain" description="Mce/MlaD" evidence="2">
    <location>
        <begin position="48"/>
        <end position="116"/>
    </location>
</feature>
<reference evidence="3" key="2">
    <citation type="journal article" date="2021" name="Microorganisms">
        <title>Bacterial Dimethylsulfoniopropionate Biosynthesis in the East China Sea.</title>
        <authorList>
            <person name="Liu J."/>
            <person name="Zhang Y."/>
            <person name="Liu J."/>
            <person name="Zhong H."/>
            <person name="Williams B.T."/>
            <person name="Zheng Y."/>
            <person name="Curson A.R.J."/>
            <person name="Sun C."/>
            <person name="Sun H."/>
            <person name="Song D."/>
            <person name="Wagner Mackenzie B."/>
            <person name="Bermejo Martinez A."/>
            <person name="Todd J.D."/>
            <person name="Zhang X.H."/>
        </authorList>
    </citation>
    <scope>NUCLEOTIDE SEQUENCE</scope>
    <source>
        <strain evidence="3">AESS21</strain>
    </source>
</reference>